<gene>
    <name evidence="2" type="ORF">CAMP_LOCUS7812</name>
</gene>
<proteinExistence type="predicted"/>
<feature type="region of interest" description="Disordered" evidence="1">
    <location>
        <begin position="213"/>
        <end position="251"/>
    </location>
</feature>
<accession>A0A9P1IHL3</accession>
<protein>
    <submittedName>
        <fullName evidence="2">Uncharacterized protein</fullName>
    </submittedName>
</protein>
<evidence type="ECO:0000313" key="2">
    <source>
        <dbReference type="EMBL" id="CAI5445175.1"/>
    </source>
</evidence>
<evidence type="ECO:0000313" key="3">
    <source>
        <dbReference type="Proteomes" id="UP001152747"/>
    </source>
</evidence>
<comment type="caution">
    <text evidence="2">The sequence shown here is derived from an EMBL/GenBank/DDBJ whole genome shotgun (WGS) entry which is preliminary data.</text>
</comment>
<evidence type="ECO:0000256" key="1">
    <source>
        <dbReference type="SAM" id="MobiDB-lite"/>
    </source>
</evidence>
<feature type="compositionally biased region" description="Low complexity" evidence="1">
    <location>
        <begin position="10"/>
        <end position="22"/>
    </location>
</feature>
<organism evidence="2 3">
    <name type="scientific">Caenorhabditis angaria</name>
    <dbReference type="NCBI Taxonomy" id="860376"/>
    <lineage>
        <taxon>Eukaryota</taxon>
        <taxon>Metazoa</taxon>
        <taxon>Ecdysozoa</taxon>
        <taxon>Nematoda</taxon>
        <taxon>Chromadorea</taxon>
        <taxon>Rhabditida</taxon>
        <taxon>Rhabditina</taxon>
        <taxon>Rhabditomorpha</taxon>
        <taxon>Rhabditoidea</taxon>
        <taxon>Rhabditidae</taxon>
        <taxon>Peloderinae</taxon>
        <taxon>Caenorhabditis</taxon>
    </lineage>
</organism>
<dbReference type="Proteomes" id="UP001152747">
    <property type="component" value="Unassembled WGS sequence"/>
</dbReference>
<feature type="compositionally biased region" description="Acidic residues" evidence="1">
    <location>
        <begin position="75"/>
        <end position="87"/>
    </location>
</feature>
<reference evidence="2" key="1">
    <citation type="submission" date="2022-11" db="EMBL/GenBank/DDBJ databases">
        <authorList>
            <person name="Kikuchi T."/>
        </authorList>
    </citation>
    <scope>NUCLEOTIDE SEQUENCE</scope>
    <source>
        <strain evidence="2">PS1010</strain>
    </source>
</reference>
<name>A0A9P1IHL3_9PELO</name>
<dbReference type="AlphaFoldDB" id="A0A9P1IHL3"/>
<keyword evidence="3" id="KW-1185">Reference proteome</keyword>
<dbReference type="OrthoDB" id="5832592at2759"/>
<feature type="region of interest" description="Disordered" evidence="1">
    <location>
        <begin position="1"/>
        <end position="93"/>
    </location>
</feature>
<dbReference type="EMBL" id="CANHGI010000003">
    <property type="protein sequence ID" value="CAI5445175.1"/>
    <property type="molecule type" value="Genomic_DNA"/>
</dbReference>
<sequence>MGAQPSTEENGNNSNNNRVNINDSKISSMNQEVDRSAYYRLPIKNEQAQIQSMKSVRKKSEERMMNEEGSNSPDSENEDSPETESDTDIISKLRIDNSFEASRKYQTRTTERDIQEAFKNPHSTFIHATPITNIVSEKIQKDGIFLDNCEYRMADEQIIYEIPLESVGLRMAKNRITRSKMDPWRRHGALVKLCEIGGSYPETKGRAKAQSFSYIRKGTQPPPPPKTNPLTSVDEYMTFKNPSSKTKTREW</sequence>